<accession>A0ABT6XR82</accession>
<comment type="caution">
    <text evidence="2">The sequence shown here is derived from an EMBL/GenBank/DDBJ whole genome shotgun (WGS) entry which is preliminary data.</text>
</comment>
<keyword evidence="1" id="KW-0732">Signal</keyword>
<name>A0ABT6XR82_9FLAO</name>
<protein>
    <submittedName>
        <fullName evidence="2">Uncharacterized protein</fullName>
    </submittedName>
</protein>
<sequence length="129" mass="14542">MKIVKTLLFVLLMAGFQQVNGQTILTKWENLGNFSEVLTKTNYVANEGLYDKLNQITPILADFSEKLDVNNIPEKLRTPKVNEAIAKLRSQTKSLNNLASNKSSKEDLQNELNAINLTYKELIALCNLD</sequence>
<evidence type="ECO:0000313" key="2">
    <source>
        <dbReference type="EMBL" id="MDI9257585.1"/>
    </source>
</evidence>
<gene>
    <name evidence="2" type="ORF">QHT84_09175</name>
</gene>
<evidence type="ECO:0000256" key="1">
    <source>
        <dbReference type="SAM" id="SignalP"/>
    </source>
</evidence>
<reference evidence="2 3" key="1">
    <citation type="submission" date="2023-05" db="EMBL/GenBank/DDBJ databases">
        <title>Flavobacterium sedimenti sp. nov., isolated from the sediment.</title>
        <authorList>
            <person name="Wu N."/>
        </authorList>
    </citation>
    <scope>NUCLEOTIDE SEQUENCE [LARGE SCALE GENOMIC DNA]</scope>
    <source>
        <strain evidence="2 3">YZ-48</strain>
    </source>
</reference>
<proteinExistence type="predicted"/>
<keyword evidence="3" id="KW-1185">Reference proteome</keyword>
<evidence type="ECO:0000313" key="3">
    <source>
        <dbReference type="Proteomes" id="UP001230035"/>
    </source>
</evidence>
<feature type="signal peptide" evidence="1">
    <location>
        <begin position="1"/>
        <end position="21"/>
    </location>
</feature>
<dbReference type="Proteomes" id="UP001230035">
    <property type="component" value="Unassembled WGS sequence"/>
</dbReference>
<dbReference type="RefSeq" id="WP_283239263.1">
    <property type="nucleotide sequence ID" value="NZ_JASGBP010000005.1"/>
</dbReference>
<dbReference type="EMBL" id="JASGBP010000005">
    <property type="protein sequence ID" value="MDI9257585.1"/>
    <property type="molecule type" value="Genomic_DNA"/>
</dbReference>
<organism evidence="2 3">
    <name type="scientific">Flavobacterium sedimenticola</name>
    <dbReference type="NCBI Taxonomy" id="3043286"/>
    <lineage>
        <taxon>Bacteria</taxon>
        <taxon>Pseudomonadati</taxon>
        <taxon>Bacteroidota</taxon>
        <taxon>Flavobacteriia</taxon>
        <taxon>Flavobacteriales</taxon>
        <taxon>Flavobacteriaceae</taxon>
        <taxon>Flavobacterium</taxon>
    </lineage>
</organism>
<feature type="chain" id="PRO_5045172342" evidence="1">
    <location>
        <begin position="22"/>
        <end position="129"/>
    </location>
</feature>